<name>A0ACC2NLA2_9HYME</name>
<dbReference type="Proteomes" id="UP001239111">
    <property type="component" value="Chromosome 3"/>
</dbReference>
<organism evidence="1 2">
    <name type="scientific">Eretmocerus hayati</name>
    <dbReference type="NCBI Taxonomy" id="131215"/>
    <lineage>
        <taxon>Eukaryota</taxon>
        <taxon>Metazoa</taxon>
        <taxon>Ecdysozoa</taxon>
        <taxon>Arthropoda</taxon>
        <taxon>Hexapoda</taxon>
        <taxon>Insecta</taxon>
        <taxon>Pterygota</taxon>
        <taxon>Neoptera</taxon>
        <taxon>Endopterygota</taxon>
        <taxon>Hymenoptera</taxon>
        <taxon>Apocrita</taxon>
        <taxon>Proctotrupomorpha</taxon>
        <taxon>Chalcidoidea</taxon>
        <taxon>Aphelinidae</taxon>
        <taxon>Aphelininae</taxon>
        <taxon>Eretmocerus</taxon>
    </lineage>
</organism>
<evidence type="ECO:0000313" key="2">
    <source>
        <dbReference type="Proteomes" id="UP001239111"/>
    </source>
</evidence>
<protein>
    <submittedName>
        <fullName evidence="1">Uncharacterized protein</fullName>
    </submittedName>
</protein>
<comment type="caution">
    <text evidence="1">The sequence shown here is derived from an EMBL/GenBank/DDBJ whole genome shotgun (WGS) entry which is preliminary data.</text>
</comment>
<reference evidence="1" key="1">
    <citation type="submission" date="2023-04" db="EMBL/GenBank/DDBJ databases">
        <title>A chromosome-level genome assembly of the parasitoid wasp Eretmocerus hayati.</title>
        <authorList>
            <person name="Zhong Y."/>
            <person name="Liu S."/>
            <person name="Liu Y."/>
        </authorList>
    </citation>
    <scope>NUCLEOTIDE SEQUENCE</scope>
    <source>
        <strain evidence="1">ZJU_SS_LIU_2023</strain>
    </source>
</reference>
<keyword evidence="2" id="KW-1185">Reference proteome</keyword>
<proteinExistence type="predicted"/>
<sequence length="113" mass="12797">MPVIDTGGVPYNITLVLDKPYMITTDINVADGLTNGTVGKLATITFDENNEAKFLWLEFVGCHKTGAEARRKTANYALNYYTSRKVVLIGKENDHNQFHENGVKEHERWRTPL</sequence>
<dbReference type="EMBL" id="CM056743">
    <property type="protein sequence ID" value="KAJ8671882.1"/>
    <property type="molecule type" value="Genomic_DNA"/>
</dbReference>
<accession>A0ACC2NLA2</accession>
<gene>
    <name evidence="1" type="ORF">QAD02_003141</name>
</gene>
<evidence type="ECO:0000313" key="1">
    <source>
        <dbReference type="EMBL" id="KAJ8671882.1"/>
    </source>
</evidence>